<dbReference type="SUPFAM" id="SSF47473">
    <property type="entry name" value="EF-hand"/>
    <property type="match status" value="1"/>
</dbReference>
<feature type="compositionally biased region" description="Pro residues" evidence="6">
    <location>
        <begin position="297"/>
        <end position="312"/>
    </location>
</feature>
<dbReference type="PROSITE" id="PS00018">
    <property type="entry name" value="EF_HAND_1"/>
    <property type="match status" value="1"/>
</dbReference>
<evidence type="ECO:0000313" key="9">
    <source>
        <dbReference type="EMBL" id="CBJ26725.1"/>
    </source>
</evidence>
<dbReference type="GO" id="GO:0008017">
    <property type="term" value="F:microtubule binding"/>
    <property type="evidence" value="ECO:0007669"/>
    <property type="project" value="TreeGrafter"/>
</dbReference>
<dbReference type="InterPro" id="IPR015943">
    <property type="entry name" value="WD40/YVTN_repeat-like_dom_sf"/>
</dbReference>
<proteinExistence type="inferred from homology"/>
<feature type="compositionally biased region" description="Acidic residues" evidence="6">
    <location>
        <begin position="1133"/>
        <end position="1150"/>
    </location>
</feature>
<reference evidence="9 10" key="1">
    <citation type="journal article" date="2010" name="Nature">
        <title>The Ectocarpus genome and the independent evolution of multicellularity in brown algae.</title>
        <authorList>
            <person name="Cock J.M."/>
            <person name="Sterck L."/>
            <person name="Rouze P."/>
            <person name="Scornet D."/>
            <person name="Allen A.E."/>
            <person name="Amoutzias G."/>
            <person name="Anthouard V."/>
            <person name="Artiguenave F."/>
            <person name="Aury J.M."/>
            <person name="Badger J.H."/>
            <person name="Beszteri B."/>
            <person name="Billiau K."/>
            <person name="Bonnet E."/>
            <person name="Bothwell J.H."/>
            <person name="Bowler C."/>
            <person name="Boyen C."/>
            <person name="Brownlee C."/>
            <person name="Carrano C.J."/>
            <person name="Charrier B."/>
            <person name="Cho G.Y."/>
            <person name="Coelho S.M."/>
            <person name="Collen J."/>
            <person name="Corre E."/>
            <person name="Da Silva C."/>
            <person name="Delage L."/>
            <person name="Delaroque N."/>
            <person name="Dittami S.M."/>
            <person name="Doulbeau S."/>
            <person name="Elias M."/>
            <person name="Farnham G."/>
            <person name="Gachon C.M."/>
            <person name="Gschloessl B."/>
            <person name="Heesch S."/>
            <person name="Jabbari K."/>
            <person name="Jubin C."/>
            <person name="Kawai H."/>
            <person name="Kimura K."/>
            <person name="Kloareg B."/>
            <person name="Kupper F.C."/>
            <person name="Lang D."/>
            <person name="Le Bail A."/>
            <person name="Leblanc C."/>
            <person name="Lerouge P."/>
            <person name="Lohr M."/>
            <person name="Lopez P.J."/>
            <person name="Martens C."/>
            <person name="Maumus F."/>
            <person name="Michel G."/>
            <person name="Miranda-Saavedra D."/>
            <person name="Morales J."/>
            <person name="Moreau H."/>
            <person name="Motomura T."/>
            <person name="Nagasato C."/>
            <person name="Napoli C.A."/>
            <person name="Nelson D.R."/>
            <person name="Nyvall-Collen P."/>
            <person name="Peters A.F."/>
            <person name="Pommier C."/>
            <person name="Potin P."/>
            <person name="Poulain J."/>
            <person name="Quesneville H."/>
            <person name="Read B."/>
            <person name="Rensing S.A."/>
            <person name="Ritter A."/>
            <person name="Rousvoal S."/>
            <person name="Samanta M."/>
            <person name="Samson G."/>
            <person name="Schroeder D.C."/>
            <person name="Segurens B."/>
            <person name="Strittmatter M."/>
            <person name="Tonon T."/>
            <person name="Tregear J.W."/>
            <person name="Valentin K."/>
            <person name="von Dassow P."/>
            <person name="Yamagishi T."/>
            <person name="Van de Peer Y."/>
            <person name="Wincker P."/>
        </authorList>
    </citation>
    <scope>NUCLEOTIDE SEQUENCE [LARGE SCALE GENOMIC DNA]</scope>
    <source>
        <strain evidence="10">Ec32 / CCAP1310/4</strain>
    </source>
</reference>
<dbReference type="SUPFAM" id="SSF50998">
    <property type="entry name" value="Quinoprotein alcohol dehydrogenase-like"/>
    <property type="match status" value="2"/>
</dbReference>
<feature type="compositionally biased region" description="Acidic residues" evidence="6">
    <location>
        <begin position="672"/>
        <end position="688"/>
    </location>
</feature>
<accession>D7G0Y1</accession>
<evidence type="ECO:0000256" key="4">
    <source>
        <dbReference type="ARBA" id="ARBA00022837"/>
    </source>
</evidence>
<feature type="compositionally biased region" description="Low complexity" evidence="6">
    <location>
        <begin position="1007"/>
        <end position="1024"/>
    </location>
</feature>
<dbReference type="SUPFAM" id="SSF50993">
    <property type="entry name" value="Peptidase/esterase 'gauge' domain"/>
    <property type="match status" value="1"/>
</dbReference>
<dbReference type="InterPro" id="IPR055442">
    <property type="entry name" value="Beta-prop_EML-like_2nd"/>
</dbReference>
<dbReference type="InterPro" id="IPR050630">
    <property type="entry name" value="WD_repeat_EMAP"/>
</dbReference>
<dbReference type="InParanoid" id="D7G0Y1"/>
<dbReference type="InterPro" id="IPR036322">
    <property type="entry name" value="WD40_repeat_dom_sf"/>
</dbReference>
<feature type="compositionally biased region" description="Low complexity" evidence="6">
    <location>
        <begin position="2144"/>
        <end position="2163"/>
    </location>
</feature>
<dbReference type="Gene3D" id="2.130.10.10">
    <property type="entry name" value="YVTN repeat-like/Quinoprotein amine dehydrogenase"/>
    <property type="match status" value="7"/>
</dbReference>
<feature type="domain" description="EML-like first beta-propeller" evidence="7">
    <location>
        <begin position="1271"/>
        <end position="1543"/>
    </location>
</feature>
<dbReference type="eggNOG" id="KOG2106">
    <property type="taxonomic scope" value="Eukaryota"/>
</dbReference>
<feature type="repeat" description="WD" evidence="5">
    <location>
        <begin position="719"/>
        <end position="760"/>
    </location>
</feature>
<sequence length="2651" mass="272054">MGQKVGKASFGDVVKPFVNLPDESIRALWQEFNLCATGWGVSPKFFNQLCQAMAKSIGTEANEVANKEFFAALDTDKNNLVDGLELMSTLGMLSGMPREDKVEFVFSCYDVGGRSTLSMNELFLLLKSTSAGLCKLSGIDAPDSARLESIASLVFMHNKTGVEGGLSLDTLSSYCDANPVASSWLAFYDDCEGQKCDANANGGDPSTVLETAAPDIHEEEAVFAPRSRAQENANAGTVTERAEGGPPPPPKGAWVEAAKELVPPPPPPEEGENPDEDAEADDGEDGDGAAAAAGKDGPPPPPPPPPPAPPAPDTQLSLEWVYGYSAAYSRASACYFSVTNSSDASGGGGGGVGVVYPAGKVAVVLAQPLDEEGAEVEGDRAQTFMQEHTDEITALAVSPCGKWVATGEAGAQPKVFVWNATTKQIRMTAAGFHTVGVAGLAWSPCGSLLASTGADEHHCLQIVEASTARPVFGTRTGLSRPLGMAWTADGSSLVTCGQTHKDSPPLVFWVKEASTGSFAKKRGIARDGNLAPSSDVQLVVCAAPGPRGTANANLPPCMISGTANGGLCLWRGRNCSKAVKDAHSAALEVLSVGTIAGGAVVASGGRDAKVKLWSIVDLAPLATLDVMATPSVAGLRQVRSICLSSDGTKVLVGTLGSDILELATVEKPSGGDDGEEEEEPPADAEDGGEGAVPKAKPSGIGRVLNGGQPLACGHCKGDTAGTGGELKGVDVSPQGDQFVTVGDDGTVRVWSNVDKKVIKTFNIGSPALSVSYSPDASLIAVGLGGGGVTVVKPSEEDVTILQLEKQLDAFQGAGAGSGGATCVRFSPSGTTLSAGGGNGSVKAWGTAESDWEATGSAENVVSESVVGMDFTADGRFLMLNSSGMEMIVINAETCKKASPKDMKALRGEGEGGEVATWATSTCTMTDGKQAAWATLLSSAENDGNGDDDTNNGDTATTGSPSPPPPAATLTGSDLVRGGDAPVLLASDSLGRVGFLRYPAKLPPEMAPPSDADAAGAAAPSAEESAGGEEKVADPDAPPPPSPEEVEAAAAAAAAVMAEAVEAAVPHVSTLKAHAGKVAAARQIGDGGGVLTLGATDRCVYQWAVALEEGEESGEELPDPPACNAPVPKKASGGEDDEEEEADGGDEDEEGEHVAAAAWSGDDEDLVGNAPKEPGSRFATGSQDISAFLTQQASAESESLPSMLPSWLRGAASSQPAPCIPDDDLELEWIHGYSAQGSRQNLVYNCNGEIVYPAACAGVVMTKRTKPLSHRQTYNLDHTQAITCLAMHPDKAHVATGQEGSCPIVLVWDSASRPLKTKARLQLGDDKKGVSQVCFSSDGKLLAVACEDKGHTVMVFRWESGLLRCQARLGVKKALSMCFSFNSDELLAVGHKHFKVWTLSGGGLMQGKRGLFGSGSKVQALTCAVAISNGEGGGSSFILGGSSGSLLKLDGGRKVSSEIEGHEGPVYALYAYPAPDGSGTCLVTGGGDGKIKTWDAELGMVNEFDLVGRPYLSGGTPCVRSVCLNDHSDGRKILVGTSCSEIFEISASEGTDVNDGDCLMRGHFRDQLWGLASHPAKPVYVSSGDEGMLKEWNATTLALNREIDLEGWIRAVRYSPNGLLIACGMGGETEANGKRHSPREEDGTIKIVSGMEEAFRVVNTLSDALGPITCIRFSPDGNRMAGASLDGNIYIYSVLENFKLECIGEGGQGGILRIDFSKDGNWIRAEARSKAEGATASPLAIILLSASSGEICEDQAVVDPVVGFSTWSGLCSDHVSGVWPADTTSPLDVMSCCRSLEGNLLATSDARGDVKLFRYPATGAGASFKAFKVHAPGVRSVCFLDKGIRSQQVISVGGKDRCVAQWKVVHPDEAAGGNMEDASSAGAAEKDPWVQQELLALANQRESAARSLSAPTAARPWESGAGLAAAAPTSERSPPAGIASLDLEFAHGYNSSGMARDNLGFSNSDRVILPCASVGVVYDKASHSQVLLAGHCGRVSSLAVSPCGRFVATGQEGKNASAMIWDPATGHRTCVLPASLFGAVRRLSFSPDGSMLCGIGADRDNSLCVWSSASGTWTDGARVALGQGPRRPAMFVTWAAAADGKQEKSSPPYQVMTGGQNYVVFWTLRPSLSSRLGNVRRSCPPADGATATAAESSSEAERAPASNETVSGATKSSVISSAEKAMVETFTCGVAIGCGGGKAGSTSAGGAGEEAAGAVVTAVTGTASGAIAVWENFECVKMVLGVHGASAVLCLSPTYSGGFVSGGADGNVCVWDNQLNVKGSIITIRQEGSPSEAVRAVTVNRKESNMACGTSSGRVIEVSLDSGDTSVLIDGPAPGPPPVDNTADGATAAAAMNRAAAAVAASPKDADVFLTAALDGYLRRWSTGGRRLTAKLAVGATMAAVATGPATVAAAPGIGAVEWTPKGSFAVCGLTTGDIVLVSPDGDMSVLSRCPSDKKPKSPISAIAVSLDEATMAVGCENGSLHGMKLSQGGMGVQHVWSKPPPGEAASVLAMDISADGKIFRYCDARGVLSYATSAGDAMPVAPVGDEASTWASSKCFVGHWGVRGASNTGSGVEASASGRSHGKDILAACSDAAAIGLWRYPASKEGAACVKGTDARVTAPAALAFTADDSKLIAVGGHDHSVLQWGISRSK</sequence>
<feature type="region of interest" description="Disordered" evidence="6">
    <location>
        <begin position="1109"/>
        <end position="1178"/>
    </location>
</feature>
<evidence type="ECO:0000259" key="8">
    <source>
        <dbReference type="Pfam" id="PF23414"/>
    </source>
</evidence>
<name>D7G0Y1_ECTSI</name>
<dbReference type="InterPro" id="IPR011047">
    <property type="entry name" value="Quinoprotein_ADH-like_sf"/>
</dbReference>
<dbReference type="PANTHER" id="PTHR13720">
    <property type="entry name" value="WD-40 REPEAT PROTEIN"/>
    <property type="match status" value="1"/>
</dbReference>
<feature type="region of interest" description="Disordered" evidence="6">
    <location>
        <begin position="220"/>
        <end position="315"/>
    </location>
</feature>
<comment type="similarity">
    <text evidence="1">Belongs to the WD repeat EMAP family.</text>
</comment>
<feature type="region of interest" description="Disordered" evidence="6">
    <location>
        <begin position="665"/>
        <end position="699"/>
    </location>
</feature>
<keyword evidence="10" id="KW-1185">Reference proteome</keyword>
<dbReference type="Proteomes" id="UP000002630">
    <property type="component" value="Unassembled WGS sequence"/>
</dbReference>
<dbReference type="InterPro" id="IPR005108">
    <property type="entry name" value="HELP"/>
</dbReference>
<dbReference type="InterPro" id="IPR011992">
    <property type="entry name" value="EF-hand-dom_pair"/>
</dbReference>
<keyword evidence="3" id="KW-0677">Repeat</keyword>
<feature type="region of interest" description="Disordered" evidence="6">
    <location>
        <begin position="1003"/>
        <end position="1049"/>
    </location>
</feature>
<evidence type="ECO:0000256" key="1">
    <source>
        <dbReference type="ARBA" id="ARBA00006489"/>
    </source>
</evidence>
<keyword evidence="4" id="KW-0106">Calcium</keyword>
<protein>
    <submittedName>
        <fullName evidence="9">N/a</fullName>
    </submittedName>
</protein>
<dbReference type="SMART" id="SM00320">
    <property type="entry name" value="WD40"/>
    <property type="match status" value="22"/>
</dbReference>
<feature type="domain" description="EML-like second beta-propeller" evidence="8">
    <location>
        <begin position="726"/>
        <end position="953"/>
    </location>
</feature>
<dbReference type="PANTHER" id="PTHR13720:SF33">
    <property type="entry name" value="HELP DOMAIN-CONTAINING PROTEIN"/>
    <property type="match status" value="1"/>
</dbReference>
<dbReference type="Gene3D" id="1.10.238.10">
    <property type="entry name" value="EF-hand"/>
    <property type="match status" value="1"/>
</dbReference>
<dbReference type="InterPro" id="IPR055439">
    <property type="entry name" value="Beta-prop_EML_1st"/>
</dbReference>
<evidence type="ECO:0000313" key="10">
    <source>
        <dbReference type="Proteomes" id="UP000002630"/>
    </source>
</evidence>
<feature type="domain" description="EML-like second beta-propeller" evidence="8">
    <location>
        <begin position="1567"/>
        <end position="1863"/>
    </location>
</feature>
<dbReference type="OrthoDB" id="47802at2759"/>
<dbReference type="SUPFAM" id="SSF50978">
    <property type="entry name" value="WD40 repeat-like"/>
    <property type="match status" value="2"/>
</dbReference>
<dbReference type="PROSITE" id="PS50294">
    <property type="entry name" value="WD_REPEATS_REGION"/>
    <property type="match status" value="2"/>
</dbReference>
<feature type="domain" description="EML-like first beta-propeller" evidence="7">
    <location>
        <begin position="382"/>
        <end position="661"/>
    </location>
</feature>
<dbReference type="EMBL" id="FN649760">
    <property type="protein sequence ID" value="CBJ26725.1"/>
    <property type="molecule type" value="Genomic_DNA"/>
</dbReference>
<dbReference type="STRING" id="2880.D7G0Y1"/>
<feature type="region of interest" description="Disordered" evidence="6">
    <location>
        <begin position="938"/>
        <end position="974"/>
    </location>
</feature>
<feature type="region of interest" description="Disordered" evidence="6">
    <location>
        <begin position="2134"/>
        <end position="2169"/>
    </location>
</feature>
<keyword evidence="2 5" id="KW-0853">WD repeat</keyword>
<evidence type="ECO:0000256" key="6">
    <source>
        <dbReference type="SAM" id="MobiDB-lite"/>
    </source>
</evidence>
<dbReference type="Pfam" id="PF23414">
    <property type="entry name" value="Beta-prop_EML_2"/>
    <property type="match status" value="3"/>
</dbReference>
<evidence type="ECO:0000256" key="2">
    <source>
        <dbReference type="ARBA" id="ARBA00022574"/>
    </source>
</evidence>
<evidence type="ECO:0000259" key="7">
    <source>
        <dbReference type="Pfam" id="PF23409"/>
    </source>
</evidence>
<evidence type="ECO:0000256" key="3">
    <source>
        <dbReference type="ARBA" id="ARBA00022737"/>
    </source>
</evidence>
<dbReference type="Pfam" id="PF00400">
    <property type="entry name" value="WD40"/>
    <property type="match status" value="3"/>
</dbReference>
<dbReference type="PROSITE" id="PS50082">
    <property type="entry name" value="WD_REPEATS_2"/>
    <property type="match status" value="2"/>
</dbReference>
<dbReference type="InterPro" id="IPR018247">
    <property type="entry name" value="EF_Hand_1_Ca_BS"/>
</dbReference>
<feature type="repeat" description="WD" evidence="5">
    <location>
        <begin position="1458"/>
        <end position="1494"/>
    </location>
</feature>
<dbReference type="InterPro" id="IPR001680">
    <property type="entry name" value="WD40_rpt"/>
</dbReference>
<dbReference type="Pfam" id="PF23409">
    <property type="entry name" value="Beta-prop_EML"/>
    <property type="match status" value="2"/>
</dbReference>
<evidence type="ECO:0000256" key="5">
    <source>
        <dbReference type="PROSITE-ProRule" id="PRU00221"/>
    </source>
</evidence>
<feature type="domain" description="EML-like second beta-propeller" evidence="8">
    <location>
        <begin position="2357"/>
        <end position="2646"/>
    </location>
</feature>
<feature type="compositionally biased region" description="Acidic residues" evidence="6">
    <location>
        <begin position="269"/>
        <end position="287"/>
    </location>
</feature>
<dbReference type="Pfam" id="PF03451">
    <property type="entry name" value="HELP"/>
    <property type="match status" value="1"/>
</dbReference>
<gene>
    <name evidence="9" type="ORF">Esi_0042_0082</name>
</gene>
<organism evidence="9 10">
    <name type="scientific">Ectocarpus siliculosus</name>
    <name type="common">Brown alga</name>
    <name type="synonym">Conferva siliculosa</name>
    <dbReference type="NCBI Taxonomy" id="2880"/>
    <lineage>
        <taxon>Eukaryota</taxon>
        <taxon>Sar</taxon>
        <taxon>Stramenopiles</taxon>
        <taxon>Ochrophyta</taxon>
        <taxon>PX clade</taxon>
        <taxon>Phaeophyceae</taxon>
        <taxon>Ectocarpales</taxon>
        <taxon>Ectocarpaceae</taxon>
        <taxon>Ectocarpus</taxon>
    </lineage>
</organism>